<dbReference type="SMART" id="SM01117">
    <property type="entry name" value="Cyt-b5"/>
    <property type="match status" value="1"/>
</dbReference>
<evidence type="ECO:0000256" key="2">
    <source>
        <dbReference type="ARBA" id="ARBA00022723"/>
    </source>
</evidence>
<dbReference type="AlphaFoldDB" id="A0A836KHY4"/>
<gene>
    <name evidence="7" type="ORF">LSCM4_03535</name>
</gene>
<organism evidence="7 8">
    <name type="scientific">Leishmania orientalis</name>
    <dbReference type="NCBI Taxonomy" id="2249476"/>
    <lineage>
        <taxon>Eukaryota</taxon>
        <taxon>Discoba</taxon>
        <taxon>Euglenozoa</taxon>
        <taxon>Kinetoplastea</taxon>
        <taxon>Metakinetoplastina</taxon>
        <taxon>Trypanosomatida</taxon>
        <taxon>Trypanosomatidae</taxon>
        <taxon>Leishmaniinae</taxon>
        <taxon>Leishmania</taxon>
    </lineage>
</organism>
<keyword evidence="3" id="KW-0408">Iron</keyword>
<dbReference type="GO" id="GO:0020037">
    <property type="term" value="F:heme binding"/>
    <property type="evidence" value="ECO:0007669"/>
    <property type="project" value="TreeGrafter"/>
</dbReference>
<feature type="region of interest" description="Disordered" evidence="5">
    <location>
        <begin position="92"/>
        <end position="113"/>
    </location>
</feature>
<dbReference type="RefSeq" id="XP_067061470.1">
    <property type="nucleotide sequence ID" value="XM_067205533.1"/>
</dbReference>
<dbReference type="SUPFAM" id="SSF55856">
    <property type="entry name" value="Cytochrome b5-like heme/steroid binding domain"/>
    <property type="match status" value="1"/>
</dbReference>
<dbReference type="PROSITE" id="PS50255">
    <property type="entry name" value="CYTOCHROME_B5_2"/>
    <property type="match status" value="1"/>
</dbReference>
<reference evidence="8" key="2">
    <citation type="journal article" date="2021" name="Sci. Data">
        <title>Chromosome-scale genome sequencing, assembly and annotation of six genomes from subfamily Leishmaniinae.</title>
        <authorList>
            <person name="Almutairi H."/>
            <person name="Urbaniak M.D."/>
            <person name="Bates M.D."/>
            <person name="Jariyapan N."/>
            <person name="Kwakye-Nuako G."/>
            <person name="Thomaz Soccol V."/>
            <person name="Al-Salem W.S."/>
            <person name="Dillon R.J."/>
            <person name="Bates P.A."/>
            <person name="Gatherer D."/>
        </authorList>
    </citation>
    <scope>NUCLEOTIDE SEQUENCE [LARGE SCALE GENOMIC DNA]</scope>
</reference>
<keyword evidence="1" id="KW-0349">Heme</keyword>
<proteinExistence type="inferred from homology"/>
<dbReference type="GO" id="GO:0016020">
    <property type="term" value="C:membrane"/>
    <property type="evidence" value="ECO:0007669"/>
    <property type="project" value="TreeGrafter"/>
</dbReference>
<dbReference type="Proteomes" id="UP000674143">
    <property type="component" value="Unassembled WGS sequence"/>
</dbReference>
<evidence type="ECO:0000256" key="1">
    <source>
        <dbReference type="ARBA" id="ARBA00022617"/>
    </source>
</evidence>
<dbReference type="PANTHER" id="PTHR19359">
    <property type="entry name" value="CYTOCHROME B5"/>
    <property type="match status" value="1"/>
</dbReference>
<evidence type="ECO:0000256" key="3">
    <source>
        <dbReference type="ARBA" id="ARBA00023004"/>
    </source>
</evidence>
<sequence>MLTHLLQLAGLAQKWPTITREEVAKHNTRESLWIIVGNSVLDITPLLGQHPGGDGALLKRGGGVKDCAKDLMFHGRATRREAQKYKIGELPPRDVQKATPGPSATLPQAVPPLQPSPKVRAKVCVPTNLRERHLYCSDSEQWDDGAKNNPLSSSDTDIIAALGVNEVQPAPVI</sequence>
<dbReference type="EMBL" id="JAFHLR010000029">
    <property type="protein sequence ID" value="KAG5473467.1"/>
    <property type="molecule type" value="Genomic_DNA"/>
</dbReference>
<keyword evidence="8" id="KW-1185">Reference proteome</keyword>
<dbReference type="InterPro" id="IPR036400">
    <property type="entry name" value="Cyt_B5-like_heme/steroid_sf"/>
</dbReference>
<reference evidence="8" key="1">
    <citation type="journal article" date="2021" name="Microbiol. Resour. Announc.">
        <title>LGAAP: Leishmaniinae Genome Assembly and Annotation Pipeline.</title>
        <authorList>
            <person name="Almutairi H."/>
            <person name="Urbaniak M.D."/>
            <person name="Bates M.D."/>
            <person name="Jariyapan N."/>
            <person name="Kwakye-Nuako G."/>
            <person name="Thomaz-Soccol V."/>
            <person name="Al-Salem W.S."/>
            <person name="Dillon R.J."/>
            <person name="Bates P.A."/>
            <person name="Gatherer D."/>
        </authorList>
    </citation>
    <scope>NUCLEOTIDE SEQUENCE [LARGE SCALE GENOMIC DNA]</scope>
</reference>
<dbReference type="FunFam" id="3.10.120.10:FF:000007">
    <property type="entry name" value="Sulfite oxidase, mitochondrial"/>
    <property type="match status" value="1"/>
</dbReference>
<comment type="similarity">
    <text evidence="4">Belongs to the cytochrome b5 family.</text>
</comment>
<name>A0A836KHY4_9TRYP</name>
<dbReference type="GeneID" id="92359467"/>
<dbReference type="PANTHER" id="PTHR19359:SF146">
    <property type="entry name" value="B5, PUTATIVE-RELATED"/>
    <property type="match status" value="1"/>
</dbReference>
<dbReference type="GO" id="GO:0046872">
    <property type="term" value="F:metal ion binding"/>
    <property type="evidence" value="ECO:0007669"/>
    <property type="project" value="UniProtKB-KW"/>
</dbReference>
<evidence type="ECO:0000259" key="6">
    <source>
        <dbReference type="PROSITE" id="PS50255"/>
    </source>
</evidence>
<accession>A0A836KHY4</accession>
<dbReference type="InterPro" id="IPR001199">
    <property type="entry name" value="Cyt_B5-like_heme/steroid-bd"/>
</dbReference>
<keyword evidence="2" id="KW-0479">Metal-binding</keyword>
<dbReference type="SMR" id="A0A836KHY4"/>
<evidence type="ECO:0000313" key="7">
    <source>
        <dbReference type="EMBL" id="KAG5473467.1"/>
    </source>
</evidence>
<evidence type="ECO:0000313" key="8">
    <source>
        <dbReference type="Proteomes" id="UP000674143"/>
    </source>
</evidence>
<protein>
    <recommendedName>
        <fullName evidence="6">Cytochrome b5 heme-binding domain-containing protein</fullName>
    </recommendedName>
</protein>
<dbReference type="Pfam" id="PF00173">
    <property type="entry name" value="Cyt-b5"/>
    <property type="match status" value="1"/>
</dbReference>
<dbReference type="KEGG" id="loi:92359467"/>
<dbReference type="InterPro" id="IPR050668">
    <property type="entry name" value="Cytochrome_b5"/>
</dbReference>
<evidence type="ECO:0000256" key="4">
    <source>
        <dbReference type="ARBA" id="ARBA00038168"/>
    </source>
</evidence>
<dbReference type="Gene3D" id="3.10.120.10">
    <property type="entry name" value="Cytochrome b5-like heme/steroid binding domain"/>
    <property type="match status" value="1"/>
</dbReference>
<comment type="caution">
    <text evidence="7">The sequence shown here is derived from an EMBL/GenBank/DDBJ whole genome shotgun (WGS) entry which is preliminary data.</text>
</comment>
<feature type="domain" description="Cytochrome b5 heme-binding" evidence="6">
    <location>
        <begin position="15"/>
        <end position="91"/>
    </location>
</feature>
<evidence type="ECO:0000256" key="5">
    <source>
        <dbReference type="SAM" id="MobiDB-lite"/>
    </source>
</evidence>